<gene>
    <name evidence="3" type="ORF">PVAG01_07749</name>
</gene>
<feature type="compositionally biased region" description="Polar residues" evidence="1">
    <location>
        <begin position="249"/>
        <end position="263"/>
    </location>
</feature>
<organism evidence="3 4">
    <name type="scientific">Phlyctema vagabunda</name>
    <dbReference type="NCBI Taxonomy" id="108571"/>
    <lineage>
        <taxon>Eukaryota</taxon>
        <taxon>Fungi</taxon>
        <taxon>Dikarya</taxon>
        <taxon>Ascomycota</taxon>
        <taxon>Pezizomycotina</taxon>
        <taxon>Leotiomycetes</taxon>
        <taxon>Helotiales</taxon>
        <taxon>Dermateaceae</taxon>
        <taxon>Phlyctema</taxon>
    </lineage>
</organism>
<evidence type="ECO:0000259" key="2">
    <source>
        <dbReference type="PROSITE" id="PS50879"/>
    </source>
</evidence>
<evidence type="ECO:0000256" key="1">
    <source>
        <dbReference type="SAM" id="MobiDB-lite"/>
    </source>
</evidence>
<dbReference type="EMBL" id="JBFCZG010000006">
    <property type="protein sequence ID" value="KAL3421304.1"/>
    <property type="molecule type" value="Genomic_DNA"/>
</dbReference>
<keyword evidence="4" id="KW-1185">Reference proteome</keyword>
<evidence type="ECO:0000313" key="3">
    <source>
        <dbReference type="EMBL" id="KAL3421304.1"/>
    </source>
</evidence>
<dbReference type="InterPro" id="IPR012337">
    <property type="entry name" value="RNaseH-like_sf"/>
</dbReference>
<name>A0ABR4PDF5_9HELO</name>
<dbReference type="InterPro" id="IPR002156">
    <property type="entry name" value="RNaseH_domain"/>
</dbReference>
<dbReference type="InterPro" id="IPR036397">
    <property type="entry name" value="RNaseH_sf"/>
</dbReference>
<dbReference type="SUPFAM" id="SSF53098">
    <property type="entry name" value="Ribonuclease H-like"/>
    <property type="match status" value="1"/>
</dbReference>
<dbReference type="PROSITE" id="PS50879">
    <property type="entry name" value="RNASE_H_1"/>
    <property type="match status" value="1"/>
</dbReference>
<feature type="region of interest" description="Disordered" evidence="1">
    <location>
        <begin position="249"/>
        <end position="268"/>
    </location>
</feature>
<dbReference type="Proteomes" id="UP001629113">
    <property type="component" value="Unassembled WGS sequence"/>
</dbReference>
<comment type="caution">
    <text evidence="3">The sequence shown here is derived from an EMBL/GenBank/DDBJ whole genome shotgun (WGS) entry which is preliminary data.</text>
</comment>
<feature type="domain" description="RNase H type-1" evidence="2">
    <location>
        <begin position="78"/>
        <end position="217"/>
    </location>
</feature>
<accession>A0ABR4PDF5</accession>
<evidence type="ECO:0000313" key="4">
    <source>
        <dbReference type="Proteomes" id="UP001629113"/>
    </source>
</evidence>
<sequence>MAPGEDWPTSPLLEVADYLYGTGRSTIEHPSEITKYDKRRQVTVMKYSEETPVDTIAEIPMVIAIDRVSGTTVHGNTKITYSMYFGPGSKYNKSEEYNPVTPWGVTLETPNAAELYAVVQVLNFVCETEVADFGEMDLAIMTRSSYIAKGLSQHIMKWKKNGWRDNKGRPIVNAAAFRWIDGKINQMRLRFGFDVNIWLVTKAQNSEADALARESLPCSSGCAICLAQQVGKSVSQGVASFTSINATNSDNAPLPSSTPATDQVDSRPNRMLSRQTQLLAGYGTLRSGLKLLDLSIPSFEYWVFRARRSSLCKDLFSRLGIPFPPARPEVAALKSVIAVIRRLVVVGEDRIDNFSIIFGPLWREVGESQPTLNIRMLWLECRLQVLLCPLPQTLTHARAEQYDVAAPRWTPRAPSVAEEHMIRTIKLRKKPSSACMRAMAKEYDLPSLKDFIEADEQAPSKEQALA</sequence>
<dbReference type="Gene3D" id="3.30.420.10">
    <property type="entry name" value="Ribonuclease H-like superfamily/Ribonuclease H"/>
    <property type="match status" value="1"/>
</dbReference>
<dbReference type="Pfam" id="PF00075">
    <property type="entry name" value="RNase_H"/>
    <property type="match status" value="1"/>
</dbReference>
<reference evidence="3 4" key="1">
    <citation type="submission" date="2024-06" db="EMBL/GenBank/DDBJ databases">
        <title>Complete genome of Phlyctema vagabunda strain 19-DSS-EL-015.</title>
        <authorList>
            <person name="Fiorenzani C."/>
        </authorList>
    </citation>
    <scope>NUCLEOTIDE SEQUENCE [LARGE SCALE GENOMIC DNA]</scope>
    <source>
        <strain evidence="3 4">19-DSS-EL-015</strain>
    </source>
</reference>
<proteinExistence type="predicted"/>
<protein>
    <recommendedName>
        <fullName evidence="2">RNase H type-1 domain-containing protein</fullName>
    </recommendedName>
</protein>